<dbReference type="Proteomes" id="UP000008672">
    <property type="component" value="Unassembled WGS sequence"/>
</dbReference>
<proteinExistence type="predicted"/>
<evidence type="ECO:0000259" key="1">
    <source>
        <dbReference type="Pfam" id="PF14291"/>
    </source>
</evidence>
<dbReference type="OMA" id="WESRIEC"/>
<dbReference type="STRING" id="7897.ENSLACP00000002631"/>
<dbReference type="InterPro" id="IPR025398">
    <property type="entry name" value="DUF4371"/>
</dbReference>
<reference evidence="2" key="3">
    <citation type="submission" date="2025-09" db="UniProtKB">
        <authorList>
            <consortium name="Ensembl"/>
        </authorList>
    </citation>
    <scope>IDENTIFICATION</scope>
</reference>
<reference evidence="2" key="2">
    <citation type="submission" date="2025-08" db="UniProtKB">
        <authorList>
            <consortium name="Ensembl"/>
        </authorList>
    </citation>
    <scope>IDENTIFICATION</scope>
</reference>
<dbReference type="eggNOG" id="ENOG502QPQD">
    <property type="taxonomic scope" value="Eukaryota"/>
</dbReference>
<dbReference type="Pfam" id="PF14291">
    <property type="entry name" value="DUF4371"/>
    <property type="match status" value="1"/>
</dbReference>
<sequence length="553" mass="63509">MVYFKSTHKMFCFCCKLFDLGPKSSLAETGNSDWKHMAQILQVHETTSNHYTSYQKWVEVEIRIKRHQGSDKKNQQLINKEAKHWTNVLECLMSIVLFLTEHNIAFRGSSECLFSKNNNGNFIGLVQLLGKFDTVMQKHLHRMSTKESADRYCGKTIQNELNLLAKTVKDNIIQGAKESKCFSVTMDCTPDVSHRKQLSFTIHFVDTRECTICVKFHTVQDSTGEGLKEVLMDMLDKCGLNIQECRGQGYDNGTNMKRRNKGVQTQILQINLKAFFMLCSCHSVNHIKGLTLEPIWECRVESLKAVRYQTVDMHDALVTLAESEDCDPAVRHEANTLASQLTDFKFLIAMVVWYDILSQVNVVSKSMQNIATAVIMMEACFKYMISYRKTGYATAVTIAKELATELGVEPVFKHTTQVRRKKHQFDYEGREEAVINPPKKFKKEFFELATRHKRFVQMREHNDFWGFLYNLKKLPDSTSLIKNCKDLHTKLTDSPNSDINGVSLCEELLSIQGLLPHDISKPKEVLHFIPSHKLQDVFSNIWVALIILLTLPV</sequence>
<dbReference type="AlphaFoldDB" id="H2ZZ10"/>
<organism evidence="2 3">
    <name type="scientific">Latimeria chalumnae</name>
    <name type="common">Coelacanth</name>
    <dbReference type="NCBI Taxonomy" id="7897"/>
    <lineage>
        <taxon>Eukaryota</taxon>
        <taxon>Metazoa</taxon>
        <taxon>Chordata</taxon>
        <taxon>Craniata</taxon>
        <taxon>Vertebrata</taxon>
        <taxon>Euteleostomi</taxon>
        <taxon>Coelacanthiformes</taxon>
        <taxon>Coelacanthidae</taxon>
        <taxon>Latimeria</taxon>
    </lineage>
</organism>
<reference evidence="3" key="1">
    <citation type="submission" date="2011-08" db="EMBL/GenBank/DDBJ databases">
        <title>The draft genome of Latimeria chalumnae.</title>
        <authorList>
            <person name="Di Palma F."/>
            <person name="Alfoldi J."/>
            <person name="Johnson J."/>
            <person name="Berlin A."/>
            <person name="Gnerre S."/>
            <person name="Jaffe D."/>
            <person name="MacCallum I."/>
            <person name="Young S."/>
            <person name="Walker B.J."/>
            <person name="Lander E."/>
            <person name="Lindblad-Toh K."/>
        </authorList>
    </citation>
    <scope>NUCLEOTIDE SEQUENCE [LARGE SCALE GENOMIC DNA]</scope>
    <source>
        <strain evidence="3">Wild caught</strain>
    </source>
</reference>
<accession>H2ZZ10</accession>
<dbReference type="PANTHER" id="PTHR45749:SF35">
    <property type="entry name" value="AC-LIKE TRANSPOSASE-RELATED"/>
    <property type="match status" value="1"/>
</dbReference>
<name>H2ZZ10_LATCH</name>
<feature type="domain" description="DUF4371" evidence="1">
    <location>
        <begin position="67"/>
        <end position="259"/>
    </location>
</feature>
<keyword evidence="3" id="KW-1185">Reference proteome</keyword>
<dbReference type="Ensembl" id="ENSLACT00000002652.1">
    <property type="protein sequence ID" value="ENSLACP00000002631.1"/>
    <property type="gene ID" value="ENSLACG00000002353.1"/>
</dbReference>
<evidence type="ECO:0000313" key="2">
    <source>
        <dbReference type="Ensembl" id="ENSLACP00000002631.1"/>
    </source>
</evidence>
<dbReference type="GeneTree" id="ENSGT00940000166662"/>
<dbReference type="HOGENOM" id="CLU_006175_4_3_1"/>
<dbReference type="EMBL" id="AFYH01264135">
    <property type="status" value="NOT_ANNOTATED_CDS"/>
    <property type="molecule type" value="Genomic_DNA"/>
</dbReference>
<dbReference type="InParanoid" id="H2ZZ10"/>
<protein>
    <recommendedName>
        <fullName evidence="1">DUF4371 domain-containing protein</fullName>
    </recommendedName>
</protein>
<dbReference type="PANTHER" id="PTHR45749">
    <property type="match status" value="1"/>
</dbReference>
<dbReference type="EMBL" id="AFYH01264136">
    <property type="status" value="NOT_ANNOTATED_CDS"/>
    <property type="molecule type" value="Genomic_DNA"/>
</dbReference>
<evidence type="ECO:0000313" key="3">
    <source>
        <dbReference type="Proteomes" id="UP000008672"/>
    </source>
</evidence>